<dbReference type="PANTHER" id="PTHR44924:SF1">
    <property type="entry name" value="DNAJ SUBFAMILY A MEMBER 2"/>
    <property type="match status" value="1"/>
</dbReference>
<dbReference type="InterPro" id="IPR018253">
    <property type="entry name" value="DnaJ_domain_CS"/>
</dbReference>
<dbReference type="Proteomes" id="UP000663827">
    <property type="component" value="Unassembled WGS sequence"/>
</dbReference>
<dbReference type="InterPro" id="IPR001623">
    <property type="entry name" value="DnaJ_domain"/>
</dbReference>
<dbReference type="PROSITE" id="PS50076">
    <property type="entry name" value="DNAJ_2"/>
    <property type="match status" value="1"/>
</dbReference>
<dbReference type="PRINTS" id="PR00625">
    <property type="entry name" value="JDOMAIN"/>
</dbReference>
<gene>
    <name evidence="4" type="ORF">RDB_LOCUS160234</name>
</gene>
<dbReference type="AlphaFoldDB" id="A0A8H3HSU7"/>
<dbReference type="SUPFAM" id="SSF46565">
    <property type="entry name" value="Chaperone J-domain"/>
    <property type="match status" value="1"/>
</dbReference>
<dbReference type="SMART" id="SM00271">
    <property type="entry name" value="DnaJ"/>
    <property type="match status" value="1"/>
</dbReference>
<sequence length="588" mass="66614">MHSSVTHSTKPAVIGSEVHNPLIVSSAHVDVATKDDVASLRQLVQQEFEQLKLQKSAPQFNIPKQAFTDALRAEMAVQLAKISALEEENRKLRAEKQELRAALDKAEDQPGLQLELNAANQELQRVYVERQGLWDERADLWKERGSLWEERADLWRERQSLWDERDILRKELDISWAVHDGKRASGTNTPQPRKRKIGTQERPLETAYYEILGVEVTATSDDIKKAYRRLAIKHHPDKNRDDPSAEETFKQISIAYQVLSDPDLRKKYNEFGPKEGTPDAGFVDPEEIFSAIFGGERFVPIIGHISLGKDMKDALQNEESDNEEPATPVQRDAKGREIISPEERARREEKRRRKEERDRQVDAAKQKARAERVALLVTELSRKLSIYTESATGHPQQDADVASSWRQICEIEASQLKGESYGVELLNAVGFVYVAKSKHYLATNQTFMGMGGWLHNIQGKYHVFSETVSTVRSALELKQVFDQIAEAEKSGMSPEEKKKLEEQAAEKGLRALFKGAKLEIESVLRETCDRVLADPSLQSSKLHLRAEALQILGEAYLNVKKDGDVPEDDYVRVETNASRQRAANVGYA</sequence>
<name>A0A8H3HSU7_9AGAM</name>
<proteinExistence type="predicted"/>
<dbReference type="Gene3D" id="1.10.287.110">
    <property type="entry name" value="DnaJ domain"/>
    <property type="match status" value="1"/>
</dbReference>
<dbReference type="InterPro" id="IPR026894">
    <property type="entry name" value="DnaJ_X"/>
</dbReference>
<dbReference type="PROSITE" id="PS00636">
    <property type="entry name" value="DNAJ_1"/>
    <property type="match status" value="1"/>
</dbReference>
<protein>
    <recommendedName>
        <fullName evidence="3">J domain-containing protein</fullName>
    </recommendedName>
</protein>
<feature type="compositionally biased region" description="Basic and acidic residues" evidence="2">
    <location>
        <begin position="355"/>
        <end position="364"/>
    </location>
</feature>
<evidence type="ECO:0000256" key="1">
    <source>
        <dbReference type="SAM" id="Coils"/>
    </source>
</evidence>
<dbReference type="EMBL" id="CAJNJQ010005082">
    <property type="protein sequence ID" value="CAE7216312.1"/>
    <property type="molecule type" value="Genomic_DNA"/>
</dbReference>
<comment type="caution">
    <text evidence="4">The sequence shown here is derived from an EMBL/GenBank/DDBJ whole genome shotgun (WGS) entry which is preliminary data.</text>
</comment>
<evidence type="ECO:0000256" key="2">
    <source>
        <dbReference type="SAM" id="MobiDB-lite"/>
    </source>
</evidence>
<accession>A0A8H3HSU7</accession>
<evidence type="ECO:0000313" key="5">
    <source>
        <dbReference type="Proteomes" id="UP000663827"/>
    </source>
</evidence>
<keyword evidence="1" id="KW-0175">Coiled coil</keyword>
<evidence type="ECO:0000259" key="3">
    <source>
        <dbReference type="PROSITE" id="PS50076"/>
    </source>
</evidence>
<dbReference type="Pfam" id="PF00226">
    <property type="entry name" value="DnaJ"/>
    <property type="match status" value="1"/>
</dbReference>
<dbReference type="InterPro" id="IPR036869">
    <property type="entry name" value="J_dom_sf"/>
</dbReference>
<feature type="coiled-coil region" evidence="1">
    <location>
        <begin position="68"/>
        <end position="109"/>
    </location>
</feature>
<feature type="domain" description="J" evidence="3">
    <location>
        <begin position="207"/>
        <end position="272"/>
    </location>
</feature>
<dbReference type="Pfam" id="PF14308">
    <property type="entry name" value="DnaJ-X"/>
    <property type="match status" value="1"/>
</dbReference>
<organism evidence="4 5">
    <name type="scientific">Rhizoctonia solani</name>
    <dbReference type="NCBI Taxonomy" id="456999"/>
    <lineage>
        <taxon>Eukaryota</taxon>
        <taxon>Fungi</taxon>
        <taxon>Dikarya</taxon>
        <taxon>Basidiomycota</taxon>
        <taxon>Agaricomycotina</taxon>
        <taxon>Agaricomycetes</taxon>
        <taxon>Cantharellales</taxon>
        <taxon>Ceratobasidiaceae</taxon>
        <taxon>Rhizoctonia</taxon>
    </lineage>
</organism>
<feature type="region of interest" description="Disordered" evidence="2">
    <location>
        <begin position="315"/>
        <end position="364"/>
    </location>
</feature>
<dbReference type="PANTHER" id="PTHR44924">
    <property type="entry name" value="DNAJ SUBFAMILY A MEMBER 2"/>
    <property type="match status" value="1"/>
</dbReference>
<feature type="compositionally biased region" description="Basic and acidic residues" evidence="2">
    <location>
        <begin position="331"/>
        <end position="348"/>
    </location>
</feature>
<evidence type="ECO:0000313" key="4">
    <source>
        <dbReference type="EMBL" id="CAE7216312.1"/>
    </source>
</evidence>
<dbReference type="CDD" id="cd06257">
    <property type="entry name" value="DnaJ"/>
    <property type="match status" value="1"/>
</dbReference>
<reference evidence="4" key="1">
    <citation type="submission" date="2021-01" db="EMBL/GenBank/DDBJ databases">
        <authorList>
            <person name="Kaushik A."/>
        </authorList>
    </citation>
    <scope>NUCLEOTIDE SEQUENCE</scope>
    <source>
        <strain evidence="4">AG5</strain>
    </source>
</reference>